<dbReference type="KEGG" id="erz:ER308_01120"/>
<dbReference type="InterPro" id="IPR012467">
    <property type="entry name" value="DUF1684"/>
</dbReference>
<protein>
    <submittedName>
        <fullName evidence="1">DUF1684 domain-containing protein</fullName>
    </submittedName>
</protein>
<gene>
    <name evidence="1" type="ORF">ER308_01120</name>
</gene>
<reference evidence="1 2" key="1">
    <citation type="submission" date="2019-01" db="EMBL/GenBank/DDBJ databases">
        <title>Egibacter rhizosphaerae EGI 80759T.</title>
        <authorList>
            <person name="Chen D.-D."/>
            <person name="Tian Y."/>
            <person name="Jiao J.-Y."/>
            <person name="Zhang X.-T."/>
            <person name="Zhang Y.-G."/>
            <person name="Zhang Y."/>
            <person name="Xiao M."/>
            <person name="Shu W.-S."/>
            <person name="Li W.-J."/>
        </authorList>
    </citation>
    <scope>NUCLEOTIDE SEQUENCE [LARGE SCALE GENOMIC DNA]</scope>
    <source>
        <strain evidence="1 2">EGI 80759</strain>
    </source>
</reference>
<evidence type="ECO:0000313" key="2">
    <source>
        <dbReference type="Proteomes" id="UP000291469"/>
    </source>
</evidence>
<name>A0A411YAV4_9ACTN</name>
<proteinExistence type="predicted"/>
<evidence type="ECO:0000313" key="1">
    <source>
        <dbReference type="EMBL" id="QBI18308.1"/>
    </source>
</evidence>
<sequence length="222" mass="24566">MIDPWPTQPGALALADWRRRVHGLYADVRARWPRDPATAHQEWRERRAELFATHPESPLPTAPFDPTAGPPVPYFAYDPSFAFTAPVETDVDHERFELPISTGPPLLFERIGRVALPVGSLEVYWLHAYGGGLFVPFRDATNGDTTYGGGRYLLDTCKGADLGTTPDGELVLDLNFAYHPSCCYDAEWSCPLAPPSNWLDVAVPVGECLAQSVNASPTSRRW</sequence>
<dbReference type="EMBL" id="CP036402">
    <property type="protein sequence ID" value="QBI18308.1"/>
    <property type="molecule type" value="Genomic_DNA"/>
</dbReference>
<dbReference type="AlphaFoldDB" id="A0A411YAV4"/>
<dbReference type="PANTHER" id="PTHR41913:SF1">
    <property type="entry name" value="DUF1684 DOMAIN-CONTAINING PROTEIN"/>
    <property type="match status" value="1"/>
</dbReference>
<organism evidence="1 2">
    <name type="scientific">Egibacter rhizosphaerae</name>
    <dbReference type="NCBI Taxonomy" id="1670831"/>
    <lineage>
        <taxon>Bacteria</taxon>
        <taxon>Bacillati</taxon>
        <taxon>Actinomycetota</taxon>
        <taxon>Nitriliruptoria</taxon>
        <taxon>Egibacterales</taxon>
        <taxon>Egibacteraceae</taxon>
        <taxon>Egibacter</taxon>
    </lineage>
</organism>
<dbReference type="OrthoDB" id="5493262at2"/>
<dbReference type="Proteomes" id="UP000291469">
    <property type="component" value="Chromosome"/>
</dbReference>
<dbReference type="RefSeq" id="WP_131153306.1">
    <property type="nucleotide sequence ID" value="NZ_CP036402.1"/>
</dbReference>
<dbReference type="Pfam" id="PF07920">
    <property type="entry name" value="DUF1684"/>
    <property type="match status" value="1"/>
</dbReference>
<dbReference type="PANTHER" id="PTHR41913">
    <property type="entry name" value="DUF1684 DOMAIN-CONTAINING PROTEIN"/>
    <property type="match status" value="1"/>
</dbReference>
<accession>A0A411YAV4</accession>
<keyword evidence="2" id="KW-1185">Reference proteome</keyword>